<evidence type="ECO:0000313" key="3">
    <source>
        <dbReference type="Proteomes" id="UP000186002"/>
    </source>
</evidence>
<feature type="transmembrane region" description="Helical" evidence="1">
    <location>
        <begin position="88"/>
        <end position="110"/>
    </location>
</feature>
<organism evidence="2 3">
    <name type="scientific">Roseibium suaedae</name>
    <dbReference type="NCBI Taxonomy" id="735517"/>
    <lineage>
        <taxon>Bacteria</taxon>
        <taxon>Pseudomonadati</taxon>
        <taxon>Pseudomonadota</taxon>
        <taxon>Alphaproteobacteria</taxon>
        <taxon>Hyphomicrobiales</taxon>
        <taxon>Stappiaceae</taxon>
        <taxon>Roseibium</taxon>
    </lineage>
</organism>
<sequence length="143" mass="15476">MSARYPLDPFALPERPDIPISLDRADGVAPVTAMVLLKRGLTVILITIGLATAVFMPALLFDVSRVETIVLAGQSMTLPAYSARVIDMYLGALVVAVAVVSFVLCAMICASEHTEWSRPDRGAARRRSRRVAGRHGMIEVLDV</sequence>
<keyword evidence="1" id="KW-0812">Transmembrane</keyword>
<reference evidence="2 3" key="1">
    <citation type="submission" date="2016-11" db="EMBL/GenBank/DDBJ databases">
        <authorList>
            <person name="Jaros S."/>
            <person name="Januszkiewicz K."/>
            <person name="Wedrychowicz H."/>
        </authorList>
    </citation>
    <scope>NUCLEOTIDE SEQUENCE [LARGE SCALE GENOMIC DNA]</scope>
    <source>
        <strain evidence="2 3">DSM 22153</strain>
    </source>
</reference>
<protein>
    <submittedName>
        <fullName evidence="2">Uncharacterized protein</fullName>
    </submittedName>
</protein>
<keyword evidence="1" id="KW-0472">Membrane</keyword>
<feature type="transmembrane region" description="Helical" evidence="1">
    <location>
        <begin position="41"/>
        <end position="61"/>
    </location>
</feature>
<keyword evidence="3" id="KW-1185">Reference proteome</keyword>
<dbReference type="Proteomes" id="UP000186002">
    <property type="component" value="Unassembled WGS sequence"/>
</dbReference>
<dbReference type="RefSeq" id="WP_139251096.1">
    <property type="nucleotide sequence ID" value="NZ_FRBW01000002.1"/>
</dbReference>
<name>A0A1M7HSG7_9HYPH</name>
<dbReference type="AlphaFoldDB" id="A0A1M7HSG7"/>
<gene>
    <name evidence="2" type="ORF">SAMN05444272_2310</name>
</gene>
<dbReference type="OrthoDB" id="7677831at2"/>
<proteinExistence type="predicted"/>
<evidence type="ECO:0000256" key="1">
    <source>
        <dbReference type="SAM" id="Phobius"/>
    </source>
</evidence>
<dbReference type="EMBL" id="FRBW01000002">
    <property type="protein sequence ID" value="SHM31283.1"/>
    <property type="molecule type" value="Genomic_DNA"/>
</dbReference>
<evidence type="ECO:0000313" key="2">
    <source>
        <dbReference type="EMBL" id="SHM31283.1"/>
    </source>
</evidence>
<accession>A0A1M7HSG7</accession>
<keyword evidence="1" id="KW-1133">Transmembrane helix</keyword>